<feature type="transmembrane region" description="Helical" evidence="1">
    <location>
        <begin position="340"/>
        <end position="360"/>
    </location>
</feature>
<name>A0A3B0QYN6_9ZZZZ</name>
<evidence type="ECO:0000313" key="2">
    <source>
        <dbReference type="EMBL" id="VAV86430.1"/>
    </source>
</evidence>
<dbReference type="Pfam" id="PF05940">
    <property type="entry name" value="NnrS"/>
    <property type="match status" value="1"/>
</dbReference>
<keyword evidence="1" id="KW-0472">Membrane</keyword>
<feature type="transmembrane region" description="Helical" evidence="1">
    <location>
        <begin position="300"/>
        <end position="320"/>
    </location>
</feature>
<proteinExistence type="predicted"/>
<reference evidence="2" key="1">
    <citation type="submission" date="2018-06" db="EMBL/GenBank/DDBJ databases">
        <authorList>
            <person name="Zhirakovskaya E."/>
        </authorList>
    </citation>
    <scope>NUCLEOTIDE SEQUENCE</scope>
</reference>
<organism evidence="2">
    <name type="scientific">hydrothermal vent metagenome</name>
    <dbReference type="NCBI Taxonomy" id="652676"/>
    <lineage>
        <taxon>unclassified sequences</taxon>
        <taxon>metagenomes</taxon>
        <taxon>ecological metagenomes</taxon>
    </lineage>
</organism>
<feature type="transmembrane region" description="Helical" evidence="1">
    <location>
        <begin position="269"/>
        <end position="294"/>
    </location>
</feature>
<evidence type="ECO:0000256" key="1">
    <source>
        <dbReference type="SAM" id="Phobius"/>
    </source>
</evidence>
<feature type="transmembrane region" description="Helical" evidence="1">
    <location>
        <begin position="146"/>
        <end position="166"/>
    </location>
</feature>
<protein>
    <submittedName>
        <fullName evidence="2">NnrS protein involved in response to NO</fullName>
    </submittedName>
</protein>
<feature type="transmembrane region" description="Helical" evidence="1">
    <location>
        <begin position="21"/>
        <end position="40"/>
    </location>
</feature>
<keyword evidence="1" id="KW-1133">Transmembrane helix</keyword>
<feature type="transmembrane region" description="Helical" evidence="1">
    <location>
        <begin position="60"/>
        <end position="80"/>
    </location>
</feature>
<feature type="transmembrane region" description="Helical" evidence="1">
    <location>
        <begin position="110"/>
        <end position="134"/>
    </location>
</feature>
<accession>A0A3B0QYN6</accession>
<keyword evidence="1" id="KW-0812">Transmembrane</keyword>
<dbReference type="EMBL" id="UOEC01000003">
    <property type="protein sequence ID" value="VAV86430.1"/>
    <property type="molecule type" value="Genomic_DNA"/>
</dbReference>
<feature type="transmembrane region" description="Helical" evidence="1">
    <location>
        <begin position="87"/>
        <end position="104"/>
    </location>
</feature>
<feature type="transmembrane region" description="Helical" evidence="1">
    <location>
        <begin position="241"/>
        <end position="257"/>
    </location>
</feature>
<sequence>MTTTAQKMRAYQGPKVLSRGFRPFFLSAGLFAAIAMPLWVAMQAFGVEPASSLSARGWHLHEMLFGYLGAVIAGFLLTAIPNWTGRLPVVGKSLALLWGLWLAGRLAMAFLVAAPIAAAVIDSAFLVVFAALLWREILAGKNIKNIPICLIITGLALANITFHILWLTENPTAPAERLALGMIAILISLIGGRIVPSFTRNWMVNQNLSPLPVSFDNIDKIGLALGIAATLLWVVFPDIPLTGMLFAAAAIVFFYRISRWRGLACGSEWLVVILHIGYLWLPVWFALMATSIFFPENLSQAAALHALSAGAIGTMTIAVVTRATLGHSGQPLTANFWTKVIYILVVTGAVLRVLADWLPLDFSLTVVLAGSLWTIAFALFVIIYGPMLVGRK</sequence>
<feature type="transmembrane region" description="Helical" evidence="1">
    <location>
        <begin position="178"/>
        <end position="196"/>
    </location>
</feature>
<dbReference type="AlphaFoldDB" id="A0A3B0QYN6"/>
<feature type="transmembrane region" description="Helical" evidence="1">
    <location>
        <begin position="366"/>
        <end position="389"/>
    </location>
</feature>
<dbReference type="InterPro" id="IPR010266">
    <property type="entry name" value="NnrS"/>
</dbReference>
<gene>
    <name evidence="2" type="ORF">MNBD_ALPHA08-2124</name>
</gene>